<dbReference type="GeneID" id="118412135"/>
<reference evidence="2" key="1">
    <citation type="journal article" date="2020" name="Nat. Ecol. Evol.">
        <title>Deeply conserved synteny resolves early events in vertebrate evolution.</title>
        <authorList>
            <person name="Simakov O."/>
            <person name="Marletaz F."/>
            <person name="Yue J.X."/>
            <person name="O'Connell B."/>
            <person name="Jenkins J."/>
            <person name="Brandt A."/>
            <person name="Calef R."/>
            <person name="Tung C.H."/>
            <person name="Huang T.K."/>
            <person name="Schmutz J."/>
            <person name="Satoh N."/>
            <person name="Yu J.K."/>
            <person name="Putnam N.H."/>
            <person name="Green R.E."/>
            <person name="Rokhsar D.S."/>
        </authorList>
    </citation>
    <scope>NUCLEOTIDE SEQUENCE [LARGE SCALE GENOMIC DNA]</scope>
    <source>
        <strain evidence="2">S238N-H82</strain>
    </source>
</reference>
<dbReference type="Proteomes" id="UP000001554">
    <property type="component" value="Chromosome 3"/>
</dbReference>
<evidence type="ECO:0000256" key="1">
    <source>
        <dbReference type="SAM" id="MobiDB-lite"/>
    </source>
</evidence>
<reference evidence="3" key="2">
    <citation type="submission" date="2025-08" db="UniProtKB">
        <authorList>
            <consortium name="RefSeq"/>
        </authorList>
    </citation>
    <scope>IDENTIFICATION</scope>
    <source>
        <strain evidence="3">S238N-H82</strain>
        <tissue evidence="3">Testes</tissue>
    </source>
</reference>
<dbReference type="OMA" id="DRNCYIC"/>
<name>A0A9J7MK84_BRAFL</name>
<accession>A0A9J7MK84</accession>
<feature type="region of interest" description="Disordered" evidence="1">
    <location>
        <begin position="128"/>
        <end position="165"/>
    </location>
</feature>
<organism evidence="2 3">
    <name type="scientific">Branchiostoma floridae</name>
    <name type="common">Florida lancelet</name>
    <name type="synonym">Amphioxus</name>
    <dbReference type="NCBI Taxonomy" id="7739"/>
    <lineage>
        <taxon>Eukaryota</taxon>
        <taxon>Metazoa</taxon>
        <taxon>Chordata</taxon>
        <taxon>Cephalochordata</taxon>
        <taxon>Leptocardii</taxon>
        <taxon>Amphioxiformes</taxon>
        <taxon>Branchiostomatidae</taxon>
        <taxon>Branchiostoma</taxon>
    </lineage>
</organism>
<sequence length="667" mass="72078">MQQPTDTAVSKGTSSGGCTAELRPESTVSVVSLGGGDADSSTRKDVQFLQLYNNLWYGQMCALPRLQGRSTGYHRASSASTPGPRPILCHLPIASPLGKSVISPSGSIPQCRHASSITRNIQSSNSRLFSPLFTSTPTNQSPGQPDFSPPRYVLDTTTSSSKPPSVERHFVFSTSTHVAVPLYSPHSGLTTAPKGRHPIVLANCLSSPPSYVGKALTHAAERVFTTMASHTLPKPPSCSALIGSMTASSNNSSENKGKTQDSNLQNKEVMVPPPRRPVGPRRCLAKEFGHEHPRKHHQVTKDDIECSVLPATPCTSSNPCQHGSCESPFGERVPMVTTVRPSQVRLPVPKPNKSAPAIPAYLTKTSPEDTPYFMPSPVYLLSGKQCSTGKHPRVLQSPGITKSTVDMKPSVRMRPTLPKQGSTSYTVQLIPRSNQAPTYLSKVPGTVMVENTALSNPKILSGKTGLFPQGANKATVLLSSTGLKQRPCAGESRSRHNTPNSQSATDKICNPAAVQSSDFDPSVFLVALPGTGVGVCKKEKSESYITDEPLSKKNSERWLHRKTTESGSDLQSDATKDHCADVPLDILCEHFDNMSSYGRKCRGATQVYGFSFAPIPQPEGYHVICPHCGRELSRERPQASPATDPVSWYDRNCYICQQNPYKARCYT</sequence>
<feature type="compositionally biased region" description="Polar residues" evidence="1">
    <location>
        <begin position="245"/>
        <end position="266"/>
    </location>
</feature>
<dbReference type="OrthoDB" id="10056436at2759"/>
<protein>
    <submittedName>
        <fullName evidence="3">Uncharacterized protein LOC118412135</fullName>
    </submittedName>
</protein>
<evidence type="ECO:0000313" key="3">
    <source>
        <dbReference type="RefSeq" id="XP_035670682.1"/>
    </source>
</evidence>
<feature type="region of interest" description="Disordered" evidence="1">
    <location>
        <begin position="242"/>
        <end position="279"/>
    </location>
</feature>
<feature type="compositionally biased region" description="Polar residues" evidence="1">
    <location>
        <begin position="128"/>
        <end position="143"/>
    </location>
</feature>
<feature type="region of interest" description="Disordered" evidence="1">
    <location>
        <begin position="1"/>
        <end position="23"/>
    </location>
</feature>
<proteinExistence type="predicted"/>
<dbReference type="KEGG" id="bfo:118412135"/>
<evidence type="ECO:0000313" key="2">
    <source>
        <dbReference type="Proteomes" id="UP000001554"/>
    </source>
</evidence>
<feature type="region of interest" description="Disordered" evidence="1">
    <location>
        <begin position="483"/>
        <end position="506"/>
    </location>
</feature>
<keyword evidence="2" id="KW-1185">Reference proteome</keyword>
<gene>
    <name evidence="3" type="primary">LOC118412135</name>
</gene>
<feature type="compositionally biased region" description="Polar residues" evidence="1">
    <location>
        <begin position="1"/>
        <end position="17"/>
    </location>
</feature>
<dbReference type="AlphaFoldDB" id="A0A9J7MK84"/>
<dbReference type="RefSeq" id="XP_035670682.1">
    <property type="nucleotide sequence ID" value="XM_035814789.1"/>
</dbReference>